<evidence type="ECO:0000256" key="1">
    <source>
        <dbReference type="SAM" id="Phobius"/>
    </source>
</evidence>
<evidence type="ECO:0000313" key="3">
    <source>
        <dbReference type="Proteomes" id="UP000249828"/>
    </source>
</evidence>
<keyword evidence="1" id="KW-1133">Transmembrane helix</keyword>
<feature type="transmembrane region" description="Helical" evidence="1">
    <location>
        <begin position="157"/>
        <end position="180"/>
    </location>
</feature>
<organism evidence="2 3">
    <name type="scientific">Enterococcus plantarum</name>
    <dbReference type="NCBI Taxonomy" id="1077675"/>
    <lineage>
        <taxon>Bacteria</taxon>
        <taxon>Bacillati</taxon>
        <taxon>Bacillota</taxon>
        <taxon>Bacilli</taxon>
        <taxon>Lactobacillales</taxon>
        <taxon>Enterococcaceae</taxon>
        <taxon>Enterococcus</taxon>
    </lineage>
</organism>
<sequence length="352" mass="40700">MAPFFLIFAYMCVPYLVYSLVFACLYRMYSINEPMKNFASRIGQELSVRYKLISFFCLVVLAIIGTWQVVQYYLFSGAYFWFVILTAGLLLFVYLAPIGLCVTPFIRFKSSSRNRLKKFYCNFVGSFTFMWAIILLVDQDIKIYGDEGGVSYRNGSLPLKMLGGISLLIIGLYGLVSISAKYSNSYQKYKVEESTWIIARSSIMDSVTKKINHWKKNNLYCRNKPLFIALMPLILVGIIVLVFLLFDDLVILVTLMMNLIPFIILFIAVLLLRKVWLSRRVSAMIKSIGASVLTIIWLVVFLLFVLMTAMNWDIYIKTDPIYIFVDSLFLLANGYSFIWTWIDLAKKDKRMN</sequence>
<evidence type="ECO:0000313" key="2">
    <source>
        <dbReference type="EMBL" id="PZL76474.1"/>
    </source>
</evidence>
<keyword evidence="3" id="KW-1185">Reference proteome</keyword>
<protein>
    <submittedName>
        <fullName evidence="2">Uncharacterized protein</fullName>
    </submittedName>
</protein>
<reference evidence="2 3" key="1">
    <citation type="submission" date="2017-11" db="EMBL/GenBank/DDBJ databases">
        <title>Draft genome sequence of Enterococcus plantarum TRW2 strain isolated from lettuce.</title>
        <authorList>
            <person name="Kim E.B."/>
            <person name="Marco M.L."/>
            <person name="Williams T.R."/>
            <person name="You I.H."/>
        </authorList>
    </citation>
    <scope>NUCLEOTIDE SEQUENCE [LARGE SCALE GENOMIC DNA]</scope>
    <source>
        <strain evidence="2 3">TRW2</strain>
    </source>
</reference>
<feature type="transmembrane region" description="Helical" evidence="1">
    <location>
        <begin position="79"/>
        <end position="107"/>
    </location>
</feature>
<keyword evidence="1" id="KW-0472">Membrane</keyword>
<dbReference type="Proteomes" id="UP000249828">
    <property type="component" value="Unassembled WGS sequence"/>
</dbReference>
<proteinExistence type="predicted"/>
<feature type="transmembrane region" description="Helical" evidence="1">
    <location>
        <begin position="284"/>
        <end position="309"/>
    </location>
</feature>
<feature type="transmembrane region" description="Helical" evidence="1">
    <location>
        <begin position="226"/>
        <end position="246"/>
    </location>
</feature>
<comment type="caution">
    <text evidence="2">The sequence shown here is derived from an EMBL/GenBank/DDBJ whole genome shotgun (WGS) entry which is preliminary data.</text>
</comment>
<accession>A0A2W3ZQU9</accession>
<feature type="transmembrane region" description="Helical" evidence="1">
    <location>
        <begin position="119"/>
        <end position="137"/>
    </location>
</feature>
<keyword evidence="1" id="KW-0812">Transmembrane</keyword>
<name>A0A2W3ZQU9_9ENTE</name>
<dbReference type="AlphaFoldDB" id="A0A2W3ZQU9"/>
<dbReference type="EMBL" id="PIEU01000028">
    <property type="protein sequence ID" value="PZL76474.1"/>
    <property type="molecule type" value="Genomic_DNA"/>
</dbReference>
<feature type="transmembrane region" description="Helical" evidence="1">
    <location>
        <begin position="252"/>
        <end position="272"/>
    </location>
</feature>
<feature type="transmembrane region" description="Helical" evidence="1">
    <location>
        <begin position="321"/>
        <end position="342"/>
    </location>
</feature>
<gene>
    <name evidence="2" type="ORF">CI088_02810</name>
</gene>
<feature type="transmembrane region" description="Helical" evidence="1">
    <location>
        <begin position="6"/>
        <end position="29"/>
    </location>
</feature>
<feature type="transmembrane region" description="Helical" evidence="1">
    <location>
        <begin position="50"/>
        <end position="73"/>
    </location>
</feature>